<dbReference type="RefSeq" id="WP_218105137.1">
    <property type="nucleotide sequence ID" value="NZ_FMHV01000002.1"/>
</dbReference>
<proteinExistence type="predicted"/>
<protein>
    <submittedName>
        <fullName evidence="2">Maleylpyruvate isomerase</fullName>
    </submittedName>
</protein>
<feature type="domain" description="Mycothiol-dependent maleylpyruvate isomerase metal-binding" evidence="1">
    <location>
        <begin position="11"/>
        <end position="143"/>
    </location>
</feature>
<name>A0A1C6RTV4_9ACTN</name>
<dbReference type="NCBIfam" id="TIGR03083">
    <property type="entry name" value="maleylpyruvate isomerase family mycothiol-dependent enzyme"/>
    <property type="match status" value="1"/>
</dbReference>
<accession>A0A1C6RTV4</accession>
<dbReference type="InterPro" id="IPR017517">
    <property type="entry name" value="Maleyloyr_isom"/>
</dbReference>
<dbReference type="SUPFAM" id="SSF109854">
    <property type="entry name" value="DinB/YfiT-like putative metalloenzymes"/>
    <property type="match status" value="1"/>
</dbReference>
<evidence type="ECO:0000313" key="3">
    <source>
        <dbReference type="Proteomes" id="UP000199413"/>
    </source>
</evidence>
<evidence type="ECO:0000259" key="1">
    <source>
        <dbReference type="Pfam" id="PF11716"/>
    </source>
</evidence>
<dbReference type="GO" id="GO:0046872">
    <property type="term" value="F:metal ion binding"/>
    <property type="evidence" value="ECO:0007669"/>
    <property type="project" value="InterPro"/>
</dbReference>
<dbReference type="EMBL" id="FMHV01000002">
    <property type="protein sequence ID" value="SCL20437.1"/>
    <property type="molecule type" value="Genomic_DNA"/>
</dbReference>
<reference evidence="3" key="1">
    <citation type="submission" date="2016-06" db="EMBL/GenBank/DDBJ databases">
        <authorList>
            <person name="Varghese N."/>
            <person name="Submissions Spin"/>
        </authorList>
    </citation>
    <scope>NUCLEOTIDE SEQUENCE [LARGE SCALE GENOMIC DNA]</scope>
    <source>
        <strain evidence="3">DSM 45431</strain>
    </source>
</reference>
<keyword evidence="2" id="KW-0413">Isomerase</keyword>
<organism evidence="2 3">
    <name type="scientific">Micromonospora rhizosphaerae</name>
    <dbReference type="NCBI Taxonomy" id="568872"/>
    <lineage>
        <taxon>Bacteria</taxon>
        <taxon>Bacillati</taxon>
        <taxon>Actinomycetota</taxon>
        <taxon>Actinomycetes</taxon>
        <taxon>Micromonosporales</taxon>
        <taxon>Micromonosporaceae</taxon>
        <taxon>Micromonospora</taxon>
    </lineage>
</organism>
<dbReference type="STRING" id="568872.GA0070624_1995"/>
<dbReference type="InterPro" id="IPR034660">
    <property type="entry name" value="DinB/YfiT-like"/>
</dbReference>
<dbReference type="GO" id="GO:0016853">
    <property type="term" value="F:isomerase activity"/>
    <property type="evidence" value="ECO:0007669"/>
    <property type="project" value="UniProtKB-KW"/>
</dbReference>
<keyword evidence="3" id="KW-1185">Reference proteome</keyword>
<dbReference type="Gene3D" id="1.20.120.450">
    <property type="entry name" value="dinb family like domain"/>
    <property type="match status" value="1"/>
</dbReference>
<keyword evidence="2" id="KW-0670">Pyruvate</keyword>
<dbReference type="Proteomes" id="UP000199413">
    <property type="component" value="Unassembled WGS sequence"/>
</dbReference>
<dbReference type="AlphaFoldDB" id="A0A1C6RTV4"/>
<evidence type="ECO:0000313" key="2">
    <source>
        <dbReference type="EMBL" id="SCL20437.1"/>
    </source>
</evidence>
<gene>
    <name evidence="2" type="ORF">GA0070624_1995</name>
</gene>
<dbReference type="InterPro" id="IPR024344">
    <property type="entry name" value="MDMPI_metal-binding"/>
</dbReference>
<sequence>MTARDWMEQGTKLFLTAVDRLSDEDFDEPTDLPGWSRRHLIAHVHYNAEALRRLVHWAATGEERRMYASREQRAEEIETGARLPAGELRGRVRQSAQALAYDLDALSAEARTREVVTAQGRTVPASEIPWMRAREVAVHTVDLKAGYGFDDLPAGFTAALAVDAVRKRAASGEAAPLAAWLTGRTAQAPTLGPWL</sequence>
<dbReference type="Pfam" id="PF11716">
    <property type="entry name" value="MDMPI_N"/>
    <property type="match status" value="1"/>
</dbReference>